<organism evidence="1 2">
    <name type="scientific">Hypocrea atroviridis (strain ATCC 20476 / IMI 206040)</name>
    <name type="common">Trichoderma atroviride</name>
    <dbReference type="NCBI Taxonomy" id="452589"/>
    <lineage>
        <taxon>Eukaryota</taxon>
        <taxon>Fungi</taxon>
        <taxon>Dikarya</taxon>
        <taxon>Ascomycota</taxon>
        <taxon>Pezizomycotina</taxon>
        <taxon>Sordariomycetes</taxon>
        <taxon>Hypocreomycetidae</taxon>
        <taxon>Hypocreales</taxon>
        <taxon>Hypocreaceae</taxon>
        <taxon>Trichoderma</taxon>
    </lineage>
</organism>
<comment type="caution">
    <text evidence="1">The sequence shown here is derived from an EMBL/GenBank/DDBJ whole genome shotgun (WGS) entry which is preliminary data.</text>
</comment>
<dbReference type="EMBL" id="ABDG02000023">
    <property type="protein sequence ID" value="EHK45591.1"/>
    <property type="molecule type" value="Genomic_DNA"/>
</dbReference>
<name>G9NU58_HYPAI</name>
<dbReference type="HOGENOM" id="CLU_2292084_0_0_1"/>
<evidence type="ECO:0000313" key="2">
    <source>
        <dbReference type="Proteomes" id="UP000005426"/>
    </source>
</evidence>
<reference evidence="1 2" key="1">
    <citation type="journal article" date="2011" name="Genome Biol.">
        <title>Comparative genome sequence analysis underscores mycoparasitism as the ancestral life style of Trichoderma.</title>
        <authorList>
            <person name="Kubicek C.P."/>
            <person name="Herrera-Estrella A."/>
            <person name="Seidl-Seiboth V."/>
            <person name="Martinez D.A."/>
            <person name="Druzhinina I.S."/>
            <person name="Thon M."/>
            <person name="Zeilinger S."/>
            <person name="Casas-Flores S."/>
            <person name="Horwitz B.A."/>
            <person name="Mukherjee P.K."/>
            <person name="Mukherjee M."/>
            <person name="Kredics L."/>
            <person name="Alcaraz L.D."/>
            <person name="Aerts A."/>
            <person name="Antal Z."/>
            <person name="Atanasova L."/>
            <person name="Cervantes-Badillo M.G."/>
            <person name="Challacombe J."/>
            <person name="Chertkov O."/>
            <person name="McCluskey K."/>
            <person name="Coulpier F."/>
            <person name="Deshpande N."/>
            <person name="von Doehren H."/>
            <person name="Ebbole D.J."/>
            <person name="Esquivel-Naranjo E.U."/>
            <person name="Fekete E."/>
            <person name="Flipphi M."/>
            <person name="Glaser F."/>
            <person name="Gomez-Rodriguez E.Y."/>
            <person name="Gruber S."/>
            <person name="Han C."/>
            <person name="Henrissat B."/>
            <person name="Hermosa R."/>
            <person name="Hernandez-Onate M."/>
            <person name="Karaffa L."/>
            <person name="Kosti I."/>
            <person name="Le Crom S."/>
            <person name="Lindquist E."/>
            <person name="Lucas S."/>
            <person name="Luebeck M."/>
            <person name="Luebeck P.S."/>
            <person name="Margeot A."/>
            <person name="Metz B."/>
            <person name="Misra M."/>
            <person name="Nevalainen H."/>
            <person name="Omann M."/>
            <person name="Packer N."/>
            <person name="Perrone G."/>
            <person name="Uresti-Rivera E.E."/>
            <person name="Salamov A."/>
            <person name="Schmoll M."/>
            <person name="Seiboth B."/>
            <person name="Shapiro H."/>
            <person name="Sukno S."/>
            <person name="Tamayo-Ramos J.A."/>
            <person name="Tisch D."/>
            <person name="Wiest A."/>
            <person name="Wilkinson H.H."/>
            <person name="Zhang M."/>
            <person name="Coutinho P.M."/>
            <person name="Kenerley C.M."/>
            <person name="Monte E."/>
            <person name="Baker S.E."/>
            <person name="Grigoriev I.V."/>
        </authorList>
    </citation>
    <scope>NUCLEOTIDE SEQUENCE [LARGE SCALE GENOMIC DNA]</scope>
    <source>
        <strain evidence="2">ATCC 20476 / IMI 206040</strain>
    </source>
</reference>
<proteinExistence type="predicted"/>
<keyword evidence="2" id="KW-1185">Reference proteome</keyword>
<dbReference type="Proteomes" id="UP000005426">
    <property type="component" value="Unassembled WGS sequence"/>
</dbReference>
<accession>G9NU58</accession>
<evidence type="ECO:0000313" key="1">
    <source>
        <dbReference type="EMBL" id="EHK45591.1"/>
    </source>
</evidence>
<sequence>MMCLLYHRPCPSSLASGVLLQHPSCNANMHGVKARQGCEWHKNEQDAAVPQISLSFRLLCAPSRQWPAAESRGPESGWPQNLAAEGRVACDFNACACARAL</sequence>
<dbReference type="AlphaFoldDB" id="G9NU58"/>
<gene>
    <name evidence="1" type="ORF">TRIATDRAFT_299310</name>
</gene>
<protein>
    <submittedName>
        <fullName evidence="1">Uncharacterized protein</fullName>
    </submittedName>
</protein>